<dbReference type="PROSITE" id="PS01296">
    <property type="entry name" value="RSMI"/>
    <property type="match status" value="1"/>
</dbReference>
<dbReference type="GO" id="GO:0005737">
    <property type="term" value="C:cytoplasm"/>
    <property type="evidence" value="ECO:0007669"/>
    <property type="project" value="UniProtKB-SubCell"/>
</dbReference>
<evidence type="ECO:0000259" key="7">
    <source>
        <dbReference type="Pfam" id="PF00590"/>
    </source>
</evidence>
<comment type="similarity">
    <text evidence="6">Belongs to the methyltransferase superfamily. RsmI family.</text>
</comment>
<dbReference type="GO" id="GO:0070677">
    <property type="term" value="F:rRNA (cytosine-2'-O-)-methyltransferase activity"/>
    <property type="evidence" value="ECO:0007669"/>
    <property type="project" value="UniProtKB-UniRule"/>
</dbReference>
<dbReference type="PANTHER" id="PTHR46111">
    <property type="entry name" value="RIBOSOMAL RNA SMALL SUBUNIT METHYLTRANSFERASE I"/>
    <property type="match status" value="1"/>
</dbReference>
<dbReference type="Proteomes" id="UP000001405">
    <property type="component" value="Chromosome"/>
</dbReference>
<proteinExistence type="inferred from homology"/>
<evidence type="ECO:0000313" key="9">
    <source>
        <dbReference type="Proteomes" id="UP000001405"/>
    </source>
</evidence>
<keyword evidence="4 6" id="KW-0808">Transferase</keyword>
<reference evidence="8 9" key="1">
    <citation type="journal article" date="2010" name="Nature">
        <title>Metabolic streamlining in an open-ocean nitrogen-fixing cyanobacterium.</title>
        <authorList>
            <person name="Tripp H.J."/>
            <person name="Bench S.R."/>
            <person name="Turk K.A."/>
            <person name="Foster R.A."/>
            <person name="Desany B.A."/>
            <person name="Niazi F."/>
            <person name="Affourtit J.P."/>
            <person name="Zehr J.P."/>
        </authorList>
    </citation>
    <scope>NUCLEOTIDE SEQUENCE [LARGE SCALE GENOMIC DNA]</scope>
    <source>
        <strain evidence="9">ALOHA</strain>
    </source>
</reference>
<accession>D3ENH9</accession>
<feature type="domain" description="Tetrapyrrole methylase" evidence="7">
    <location>
        <begin position="11"/>
        <end position="211"/>
    </location>
</feature>
<dbReference type="OrthoDB" id="9809084at2"/>
<dbReference type="EC" id="2.1.1.198" evidence="6"/>
<dbReference type="Pfam" id="PF00590">
    <property type="entry name" value="TP_methylase"/>
    <property type="match status" value="1"/>
</dbReference>
<dbReference type="SUPFAM" id="SSF53790">
    <property type="entry name" value="Tetrapyrrole methylase"/>
    <property type="match status" value="1"/>
</dbReference>
<evidence type="ECO:0000256" key="2">
    <source>
        <dbReference type="ARBA" id="ARBA00022552"/>
    </source>
</evidence>
<evidence type="ECO:0000256" key="1">
    <source>
        <dbReference type="ARBA" id="ARBA00022490"/>
    </source>
</evidence>
<dbReference type="NCBIfam" id="TIGR00096">
    <property type="entry name" value="16S rRNA (cytidine(1402)-2'-O)-methyltransferase"/>
    <property type="match status" value="1"/>
</dbReference>
<dbReference type="InterPro" id="IPR018063">
    <property type="entry name" value="SAM_MeTrfase_RsmI_CS"/>
</dbReference>
<sequence length="285" mass="32374">MVDKKELNLGTLYIVGTPIGNLEDITLRAIRILKSVDMIAAEDTRHTAKLLNHFQINTPKISYHQHNCVTRQNELLSKLKQGNIIALVSDAGMPGISDPGYDLVCLCIAENIPIVPIPGPTAVVTALVTSGLPSNRFVFEGFLPIKFQIRQERLNLLKKEPRTIVVYESPHRLLKTLIDFVKIFGNDRQIVLGRELTKYYEEFWRGSLKEAVLHYQQNKNIKGEFTLVLSGCSQDNLLDLNIEQVKIELQKLLERGMTRSQASKYLATTVKFSRREIYELSLNNL</sequence>
<dbReference type="Gene3D" id="3.30.950.10">
    <property type="entry name" value="Methyltransferase, Cobalt-precorrin-4 Transmethylase, Domain 2"/>
    <property type="match status" value="1"/>
</dbReference>
<dbReference type="KEGG" id="cyu:UCYN_02840"/>
<organism evidence="9">
    <name type="scientific">Atelocyanobacterium thalassa (isolate ALOHA)</name>
    <dbReference type="NCBI Taxonomy" id="1453429"/>
    <lineage>
        <taxon>Bacteria</taxon>
        <taxon>Bacillati</taxon>
        <taxon>Cyanobacteriota</taxon>
        <taxon>Cyanophyceae</taxon>
        <taxon>Oscillatoriophycideae</taxon>
        <taxon>Chroococcales</taxon>
        <taxon>Aphanothecaceae</taxon>
        <taxon>Candidatus Atelocyanobacterium</taxon>
        <taxon>Candidatus Atelocyanobacterium thalassae</taxon>
    </lineage>
</organism>
<comment type="function">
    <text evidence="6">Catalyzes the 2'-O-methylation of the ribose of cytidine 1402 (C1402) in 16S rRNA.</text>
</comment>
<keyword evidence="5 6" id="KW-0949">S-adenosyl-L-methionine</keyword>
<name>D3ENH9_ATETH</name>
<dbReference type="Gene3D" id="3.40.1010.10">
    <property type="entry name" value="Cobalt-precorrin-4 Transmethylase, Domain 1"/>
    <property type="match status" value="1"/>
</dbReference>
<gene>
    <name evidence="6" type="primary">rsmI</name>
    <name evidence="8" type="ordered locus">UCYN_02840</name>
</gene>
<comment type="subcellular location">
    <subcellularLocation>
        <location evidence="6">Cytoplasm</location>
    </subcellularLocation>
</comment>
<dbReference type="HOGENOM" id="CLU_044779_2_0_3"/>
<keyword evidence="9" id="KW-1185">Reference proteome</keyword>
<evidence type="ECO:0000256" key="3">
    <source>
        <dbReference type="ARBA" id="ARBA00022603"/>
    </source>
</evidence>
<dbReference type="FunFam" id="3.40.1010.10:FF:000002">
    <property type="entry name" value="Ribosomal RNA small subunit methyltransferase I"/>
    <property type="match status" value="1"/>
</dbReference>
<dbReference type="PIRSF" id="PIRSF005917">
    <property type="entry name" value="MTase_YraL"/>
    <property type="match status" value="1"/>
</dbReference>
<evidence type="ECO:0000256" key="6">
    <source>
        <dbReference type="HAMAP-Rule" id="MF_01877"/>
    </source>
</evidence>
<dbReference type="CDD" id="cd11648">
    <property type="entry name" value="RsmI"/>
    <property type="match status" value="1"/>
</dbReference>
<comment type="catalytic activity">
    <reaction evidence="6">
        <text>cytidine(1402) in 16S rRNA + S-adenosyl-L-methionine = 2'-O-methylcytidine(1402) in 16S rRNA + S-adenosyl-L-homocysteine + H(+)</text>
        <dbReference type="Rhea" id="RHEA:42924"/>
        <dbReference type="Rhea" id="RHEA-COMP:10285"/>
        <dbReference type="Rhea" id="RHEA-COMP:10286"/>
        <dbReference type="ChEBI" id="CHEBI:15378"/>
        <dbReference type="ChEBI" id="CHEBI:57856"/>
        <dbReference type="ChEBI" id="CHEBI:59789"/>
        <dbReference type="ChEBI" id="CHEBI:74495"/>
        <dbReference type="ChEBI" id="CHEBI:82748"/>
        <dbReference type="EC" id="2.1.1.198"/>
    </reaction>
</comment>
<evidence type="ECO:0000313" key="8">
    <source>
        <dbReference type="EMBL" id="ADB95029.1"/>
    </source>
</evidence>
<dbReference type="AlphaFoldDB" id="D3ENH9"/>
<dbReference type="InterPro" id="IPR000878">
    <property type="entry name" value="4pyrrol_Mease"/>
</dbReference>
<dbReference type="InterPro" id="IPR035996">
    <property type="entry name" value="4pyrrol_Methylase_sf"/>
</dbReference>
<dbReference type="PATRIC" id="fig|713887.8.peg.267"/>
<dbReference type="EMBL" id="CP001842">
    <property type="protein sequence ID" value="ADB95029.1"/>
    <property type="molecule type" value="Genomic_DNA"/>
</dbReference>
<keyword evidence="3 6" id="KW-0489">Methyltransferase</keyword>
<dbReference type="RefSeq" id="WP_012953694.1">
    <property type="nucleotide sequence ID" value="NC_013771.1"/>
</dbReference>
<protein>
    <recommendedName>
        <fullName evidence="6">Ribosomal RNA small subunit methyltransferase I</fullName>
        <ecNumber evidence="6">2.1.1.198</ecNumber>
    </recommendedName>
    <alternativeName>
        <fullName evidence="6">16S rRNA 2'-O-ribose C1402 methyltransferase</fullName>
    </alternativeName>
    <alternativeName>
        <fullName evidence="6">rRNA (cytidine-2'-O-)-methyltransferase RsmI</fullName>
    </alternativeName>
</protein>
<dbReference type="PANTHER" id="PTHR46111:SF1">
    <property type="entry name" value="RIBOSOMAL RNA SMALL SUBUNIT METHYLTRANSFERASE I"/>
    <property type="match status" value="1"/>
</dbReference>
<dbReference type="STRING" id="1453429.UCYN_02840"/>
<keyword evidence="1 6" id="KW-0963">Cytoplasm</keyword>
<dbReference type="FunFam" id="3.30.950.10:FF:000002">
    <property type="entry name" value="Ribosomal RNA small subunit methyltransferase I"/>
    <property type="match status" value="1"/>
</dbReference>
<dbReference type="InterPro" id="IPR014777">
    <property type="entry name" value="4pyrrole_Mease_sub1"/>
</dbReference>
<evidence type="ECO:0000256" key="4">
    <source>
        <dbReference type="ARBA" id="ARBA00022679"/>
    </source>
</evidence>
<evidence type="ECO:0000256" key="5">
    <source>
        <dbReference type="ARBA" id="ARBA00022691"/>
    </source>
</evidence>
<dbReference type="InterPro" id="IPR014776">
    <property type="entry name" value="4pyrrole_Mease_sub2"/>
</dbReference>
<keyword evidence="2 6" id="KW-0698">rRNA processing</keyword>
<dbReference type="InterPro" id="IPR008189">
    <property type="entry name" value="rRNA_ssu_MeTfrase_I"/>
</dbReference>
<dbReference type="HAMAP" id="MF_01877">
    <property type="entry name" value="16SrRNA_methyltr_I"/>
    <property type="match status" value="1"/>
</dbReference>